<dbReference type="InterPro" id="IPR035984">
    <property type="entry name" value="Acyl-CoA-binding_sf"/>
</dbReference>
<dbReference type="GO" id="GO:0004165">
    <property type="term" value="F:delta(3)-delta(2)-enoyl-CoA isomerase activity"/>
    <property type="evidence" value="ECO:0007669"/>
    <property type="project" value="UniProtKB-ARBA"/>
</dbReference>
<evidence type="ECO:0000256" key="2">
    <source>
        <dbReference type="ARBA" id="ARBA00023140"/>
    </source>
</evidence>
<sequence>MAQLTGTKEQYNAVVVIVTIWLSSSLDFEKAQSDLKQLKHDPSAEIKLKLYGLFKQASVGDVSSKRPSALDFVGKAKFDAWSALKGISQEEAQKRYAQLVSSLLNEQVEQAGESDRAISDLEPISGVNLSKKGKIFWIELNRPEKYNAITWEMYRGLTKAFNYASKDSNTAITVFAGVGSYFCSGNDLSNFAGVKTREDIARIAAEGAIVLDEYVSAFVNHEKPLIALVNGPAIGIAVTVLALFDLVLASDKATFHTPFTTLGQSPEGCSTYTFPMLMGHLKAAEVLLFGRKLTALEALERNLVNQVIPAPAFLTESSKLVEAYSNLPPESLRLNKQSLRSVHKEALLQCKDREVKLLAERWQSSECIGAIQRFMSRKK</sequence>
<dbReference type="WBParaSite" id="ALUE_0000422001-mRNA-1">
    <property type="protein sequence ID" value="ALUE_0000422001-mRNA-1"/>
    <property type="gene ID" value="ALUE_0000422001"/>
</dbReference>
<dbReference type="InterPro" id="IPR000582">
    <property type="entry name" value="Acyl-CoA-binding_protein"/>
</dbReference>
<dbReference type="SUPFAM" id="SSF52096">
    <property type="entry name" value="ClpP/crotonase"/>
    <property type="match status" value="1"/>
</dbReference>
<dbReference type="Gene3D" id="1.20.80.10">
    <property type="match status" value="1"/>
</dbReference>
<dbReference type="Gene3D" id="1.10.12.10">
    <property type="entry name" value="Lyase 2-enoyl-coa Hydratase, Chain A, domain 2"/>
    <property type="match status" value="1"/>
</dbReference>
<evidence type="ECO:0000259" key="4">
    <source>
        <dbReference type="PROSITE" id="PS51228"/>
    </source>
</evidence>
<dbReference type="InterPro" id="IPR001753">
    <property type="entry name" value="Enoyl-CoA_hydra/iso"/>
</dbReference>
<evidence type="ECO:0000313" key="5">
    <source>
        <dbReference type="Proteomes" id="UP000036681"/>
    </source>
</evidence>
<evidence type="ECO:0000256" key="1">
    <source>
        <dbReference type="ARBA" id="ARBA00004275"/>
    </source>
</evidence>
<dbReference type="PRINTS" id="PR00689">
    <property type="entry name" value="ACOABINDINGP"/>
</dbReference>
<dbReference type="PROSITE" id="PS51228">
    <property type="entry name" value="ACB_2"/>
    <property type="match status" value="1"/>
</dbReference>
<dbReference type="InterPro" id="IPR014352">
    <property type="entry name" value="FERM/acyl-CoA-bd_prot_sf"/>
</dbReference>
<dbReference type="PANTHER" id="PTHR43684:SF1">
    <property type="entry name" value="ENOYL-COA DELTA ISOMERASE 2"/>
    <property type="match status" value="1"/>
</dbReference>
<organism evidence="5 6">
    <name type="scientific">Ascaris lumbricoides</name>
    <name type="common">Giant roundworm</name>
    <dbReference type="NCBI Taxonomy" id="6252"/>
    <lineage>
        <taxon>Eukaryota</taxon>
        <taxon>Metazoa</taxon>
        <taxon>Ecdysozoa</taxon>
        <taxon>Nematoda</taxon>
        <taxon>Chromadorea</taxon>
        <taxon>Rhabditida</taxon>
        <taxon>Spirurina</taxon>
        <taxon>Ascaridomorpha</taxon>
        <taxon>Ascaridoidea</taxon>
        <taxon>Ascarididae</taxon>
        <taxon>Ascaris</taxon>
    </lineage>
</organism>
<dbReference type="AlphaFoldDB" id="A0A0M3HQ92"/>
<dbReference type="InterPro" id="IPR029045">
    <property type="entry name" value="ClpP/crotonase-like_dom_sf"/>
</dbReference>
<accession>A0A0M3HQ92</accession>
<evidence type="ECO:0000313" key="6">
    <source>
        <dbReference type="WBParaSite" id="ALUE_0000422001-mRNA-1"/>
    </source>
</evidence>
<dbReference type="InterPro" id="IPR014748">
    <property type="entry name" value="Enoyl-CoA_hydra_C"/>
</dbReference>
<dbReference type="SUPFAM" id="SSF47027">
    <property type="entry name" value="Acyl-CoA binding protein"/>
    <property type="match status" value="1"/>
</dbReference>
<keyword evidence="2" id="KW-0576">Peroxisome</keyword>
<dbReference type="InterPro" id="IPR022408">
    <property type="entry name" value="Acyl-CoA-binding_prot_CS"/>
</dbReference>
<dbReference type="PROSITE" id="PS00880">
    <property type="entry name" value="ACB_1"/>
    <property type="match status" value="1"/>
</dbReference>
<dbReference type="FunFam" id="3.90.226.10:FF:000084">
    <property type="entry name" value="Enoyl-CoA delta isomerase 2, mitochondrial"/>
    <property type="match status" value="1"/>
</dbReference>
<dbReference type="Pfam" id="PF00378">
    <property type="entry name" value="ECH_1"/>
    <property type="match status" value="1"/>
</dbReference>
<dbReference type="Pfam" id="PF00887">
    <property type="entry name" value="ACBP"/>
    <property type="match status" value="1"/>
</dbReference>
<comment type="subcellular location">
    <subcellularLocation>
        <location evidence="1">Peroxisome</location>
    </subcellularLocation>
</comment>
<name>A0A0M3HQ92_ASCLU</name>
<proteinExistence type="predicted"/>
<feature type="domain" description="ACB" evidence="4">
    <location>
        <begin position="24"/>
        <end position="109"/>
    </location>
</feature>
<protein>
    <submittedName>
        <fullName evidence="6">ACB domain-containing protein</fullName>
    </submittedName>
</protein>
<dbReference type="Proteomes" id="UP000036681">
    <property type="component" value="Unplaced"/>
</dbReference>
<reference evidence="6" key="1">
    <citation type="submission" date="2017-02" db="UniProtKB">
        <authorList>
            <consortium name="WormBaseParasite"/>
        </authorList>
    </citation>
    <scope>IDENTIFICATION</scope>
</reference>
<keyword evidence="5" id="KW-1185">Reference proteome</keyword>
<dbReference type="InterPro" id="IPR051053">
    <property type="entry name" value="ECH/Chromodomain_protein"/>
</dbReference>
<dbReference type="GO" id="GO:0005777">
    <property type="term" value="C:peroxisome"/>
    <property type="evidence" value="ECO:0007669"/>
    <property type="project" value="UniProtKB-SubCell"/>
</dbReference>
<dbReference type="PANTHER" id="PTHR43684">
    <property type="match status" value="1"/>
</dbReference>
<dbReference type="GO" id="GO:0000062">
    <property type="term" value="F:fatty-acyl-CoA binding"/>
    <property type="evidence" value="ECO:0007669"/>
    <property type="project" value="InterPro"/>
</dbReference>
<dbReference type="Gene3D" id="3.90.226.10">
    <property type="entry name" value="2-enoyl-CoA Hydratase, Chain A, domain 1"/>
    <property type="match status" value="1"/>
</dbReference>
<dbReference type="CDD" id="cd06558">
    <property type="entry name" value="crotonase-like"/>
    <property type="match status" value="1"/>
</dbReference>
<keyword evidence="3" id="KW-0413">Isomerase</keyword>
<evidence type="ECO:0000256" key="3">
    <source>
        <dbReference type="ARBA" id="ARBA00023235"/>
    </source>
</evidence>